<evidence type="ECO:0000313" key="2">
    <source>
        <dbReference type="EMBL" id="APH55280.1"/>
    </source>
</evidence>
<dbReference type="EC" id="3.1.-.-" evidence="2"/>
<dbReference type="InterPro" id="IPR000073">
    <property type="entry name" value="AB_hydrolase_1"/>
</dbReference>
<accession>A0AAC9P9G4</accession>
<dbReference type="Gene3D" id="3.40.50.1820">
    <property type="entry name" value="alpha/beta hydrolase"/>
    <property type="match status" value="1"/>
</dbReference>
<dbReference type="Proteomes" id="UP000182373">
    <property type="component" value="Chromosome"/>
</dbReference>
<dbReference type="EMBL" id="CP018191">
    <property type="protein sequence ID" value="APH55280.1"/>
    <property type="molecule type" value="Genomic_DNA"/>
</dbReference>
<dbReference type="PRINTS" id="PR00111">
    <property type="entry name" value="ABHYDROLASE"/>
</dbReference>
<dbReference type="GO" id="GO:0016787">
    <property type="term" value="F:hydrolase activity"/>
    <property type="evidence" value="ECO:0007669"/>
    <property type="project" value="UniProtKB-KW"/>
</dbReference>
<gene>
    <name evidence="2" type="ORF">GbCGDNIH9_1963</name>
</gene>
<evidence type="ECO:0000259" key="1">
    <source>
        <dbReference type="Pfam" id="PF12146"/>
    </source>
</evidence>
<dbReference type="PANTHER" id="PTHR11614">
    <property type="entry name" value="PHOSPHOLIPASE-RELATED"/>
    <property type="match status" value="1"/>
</dbReference>
<dbReference type="InterPro" id="IPR051044">
    <property type="entry name" value="MAG_DAG_Lipase"/>
</dbReference>
<protein>
    <submittedName>
        <fullName evidence="2">Esterase/Lipase</fullName>
        <ecNumber evidence="2">3.1.-.-</ecNumber>
    </submittedName>
</protein>
<dbReference type="SUPFAM" id="SSF53474">
    <property type="entry name" value="alpha/beta-Hydrolases"/>
    <property type="match status" value="1"/>
</dbReference>
<name>A0AAC9P9G4_9PROT</name>
<proteinExistence type="predicted"/>
<dbReference type="InterPro" id="IPR022742">
    <property type="entry name" value="Hydrolase_4"/>
</dbReference>
<organism evidence="2 3">
    <name type="scientific">Granulibacter bethesdensis</name>
    <dbReference type="NCBI Taxonomy" id="364410"/>
    <lineage>
        <taxon>Bacteria</taxon>
        <taxon>Pseudomonadati</taxon>
        <taxon>Pseudomonadota</taxon>
        <taxon>Alphaproteobacteria</taxon>
        <taxon>Acetobacterales</taxon>
        <taxon>Acetobacteraceae</taxon>
        <taxon>Granulibacter</taxon>
    </lineage>
</organism>
<sequence length="427" mass="45922">MVGGLCGHGASSVEPRLCRASGRGSVGMIAMRTVRSTVSVSPEPVIWLFPVRGHPLTSCSCVLRWLMIWMSLLPCACASRLMPPGSPRVAASMTGDNEPGQAVMQAPFTKLNALVPASGLFRLADGTALPYRAWMPADMPKDGPWAVVLALHGMNDSRDAWEYPAPVLAAAGIAVIAPDQRGFGASPSRGYWSGGEAMARDAAAMLRLLRQRYPHSRIFAMGESMGGAVLMLTATLHDAPAVDGYILSAPALWGRSKMNIALRSTLWLALHTIPGARLGPGPVRVKASDNRIALIRLGHDPLTIHKTRVDVIGGVVDLMDQALESAPYVKGPALFLYGAHDELVPKRAMHTAWAALARERGADDNVEVRFAYYPDGYHLLLRDQRRDLPMQDVIAWMMGIAGGRNDIPLPSGADHDAIARLRAAQGR</sequence>
<dbReference type="InterPro" id="IPR029058">
    <property type="entry name" value="AB_hydrolase_fold"/>
</dbReference>
<reference evidence="3" key="1">
    <citation type="submission" date="2016-11" db="EMBL/GenBank/DDBJ databases">
        <title>Comparative genomic and phenotypic analysis of Granulibacter bethesdensis clinical isolates from patients with chronic granulomatous disease.</title>
        <authorList>
            <person name="Zarember K.A."/>
            <person name="Porcella S.F."/>
            <person name="Chu J."/>
            <person name="Ding L."/>
            <person name="Dahlstrom E."/>
            <person name="Barbian K."/>
            <person name="Martens C."/>
            <person name="Sykora L."/>
            <person name="Kramer S."/>
            <person name="Pettinato A.M."/>
            <person name="Hong H."/>
            <person name="Wald G."/>
            <person name="Berg L.J."/>
            <person name="Rogge L.S."/>
            <person name="Greenberg D.E."/>
            <person name="Falcone E.L."/>
            <person name="Neves J.F."/>
            <person name="Simoes M.J."/>
            <person name="Casal M."/>
            <person name="Rodriguez-Lopez F.C."/>
            <person name="Zelazny A."/>
            <person name="Gallin J.I."/>
            <person name="Holland S.M."/>
        </authorList>
    </citation>
    <scope>NUCLEOTIDE SEQUENCE [LARGE SCALE GENOMIC DNA]</scope>
    <source>
        <strain evidence="3">NIH9.1</strain>
    </source>
</reference>
<feature type="domain" description="Serine aminopeptidase S33" evidence="1">
    <location>
        <begin position="144"/>
        <end position="384"/>
    </location>
</feature>
<evidence type="ECO:0000313" key="3">
    <source>
        <dbReference type="Proteomes" id="UP000182373"/>
    </source>
</evidence>
<dbReference type="AlphaFoldDB" id="A0AAC9P9G4"/>
<dbReference type="Pfam" id="PF12146">
    <property type="entry name" value="Hydrolase_4"/>
    <property type="match status" value="1"/>
</dbReference>
<keyword evidence="2" id="KW-0378">Hydrolase</keyword>